<proteinExistence type="predicted"/>
<evidence type="ECO:0000313" key="2">
    <source>
        <dbReference type="Proteomes" id="UP001239994"/>
    </source>
</evidence>
<evidence type="ECO:0000313" key="1">
    <source>
        <dbReference type="EMBL" id="KAK1785356.1"/>
    </source>
</evidence>
<keyword evidence="2" id="KW-1185">Reference proteome</keyword>
<organism evidence="1 2">
    <name type="scientific">Electrophorus voltai</name>
    <dbReference type="NCBI Taxonomy" id="2609070"/>
    <lineage>
        <taxon>Eukaryota</taxon>
        <taxon>Metazoa</taxon>
        <taxon>Chordata</taxon>
        <taxon>Craniata</taxon>
        <taxon>Vertebrata</taxon>
        <taxon>Euteleostomi</taxon>
        <taxon>Actinopterygii</taxon>
        <taxon>Neopterygii</taxon>
        <taxon>Teleostei</taxon>
        <taxon>Ostariophysi</taxon>
        <taxon>Gymnotiformes</taxon>
        <taxon>Gymnotoidei</taxon>
        <taxon>Gymnotidae</taxon>
        <taxon>Electrophorus</taxon>
    </lineage>
</organism>
<gene>
    <name evidence="1" type="ORF">P4O66_018736</name>
</gene>
<accession>A0AAD9DKQ4</accession>
<dbReference type="EMBL" id="JAROKS010000026">
    <property type="protein sequence ID" value="KAK1785356.1"/>
    <property type="molecule type" value="Genomic_DNA"/>
</dbReference>
<sequence>MHSLEVLDGLQRSCFHSSPPECDTLV</sequence>
<feature type="non-terminal residue" evidence="1">
    <location>
        <position position="1"/>
    </location>
</feature>
<name>A0AAD9DKQ4_9TELE</name>
<dbReference type="Proteomes" id="UP001239994">
    <property type="component" value="Unassembled WGS sequence"/>
</dbReference>
<reference evidence="1" key="1">
    <citation type="submission" date="2023-03" db="EMBL/GenBank/DDBJ databases">
        <title>Electrophorus voltai genome.</title>
        <authorList>
            <person name="Bian C."/>
        </authorList>
    </citation>
    <scope>NUCLEOTIDE SEQUENCE</scope>
    <source>
        <strain evidence="1">CB-2022</strain>
        <tissue evidence="1">Muscle</tissue>
    </source>
</reference>
<comment type="caution">
    <text evidence="1">The sequence shown here is derived from an EMBL/GenBank/DDBJ whole genome shotgun (WGS) entry which is preliminary data.</text>
</comment>
<protein>
    <submittedName>
        <fullName evidence="1">Uncharacterized protein</fullName>
    </submittedName>
</protein>
<dbReference type="AlphaFoldDB" id="A0AAD9DKQ4"/>